<keyword evidence="3" id="KW-1185">Reference proteome</keyword>
<sequence>MRSAPTPEPSIQRTDRQPQTPGSHHRAPALLAGLDGVPWGEIKDSSGSAAAIPRLLRKVAWGDAEAARAALGDLRKRICQYGFVVDQATAATVPFLWELAQRPQVSCRAQIIQLLKNIADARQWETTATAYPKLLNHRENPVAWERAARQAVRARRDELEGLLAEDDSEITRATTELARTLGD</sequence>
<feature type="compositionally biased region" description="Polar residues" evidence="1">
    <location>
        <begin position="9"/>
        <end position="22"/>
    </location>
</feature>
<protein>
    <recommendedName>
        <fullName evidence="4">AbaA</fullName>
    </recommendedName>
</protein>
<dbReference type="RefSeq" id="WP_189397605.1">
    <property type="nucleotide sequence ID" value="NZ_BMRX01000004.1"/>
</dbReference>
<evidence type="ECO:0000313" key="2">
    <source>
        <dbReference type="EMBL" id="MFB8750450.1"/>
    </source>
</evidence>
<evidence type="ECO:0008006" key="4">
    <source>
        <dbReference type="Google" id="ProtNLM"/>
    </source>
</evidence>
<accession>A0ABV5DCL9</accession>
<dbReference type="GeneID" id="91309182"/>
<proteinExistence type="predicted"/>
<name>A0ABV5DCL9_9ACTN</name>
<comment type="caution">
    <text evidence="2">The sequence shown here is derived from an EMBL/GenBank/DDBJ whole genome shotgun (WGS) entry which is preliminary data.</text>
</comment>
<evidence type="ECO:0000313" key="3">
    <source>
        <dbReference type="Proteomes" id="UP001585018"/>
    </source>
</evidence>
<reference evidence="2 3" key="1">
    <citation type="submission" date="2024-01" db="EMBL/GenBank/DDBJ databases">
        <title>Genome mining of biosynthetic gene clusters to explore secondary metabolites of Streptomyces sp.</title>
        <authorList>
            <person name="Baig A."/>
            <person name="Ajitkumar Shintre N."/>
            <person name="Kumar H."/>
            <person name="Anbarasu A."/>
            <person name="Ramaiah S."/>
        </authorList>
    </citation>
    <scope>NUCLEOTIDE SEQUENCE [LARGE SCALE GENOMIC DNA]</scope>
    <source>
        <strain evidence="2 3">A03</strain>
    </source>
</reference>
<dbReference type="Proteomes" id="UP001585018">
    <property type="component" value="Unassembled WGS sequence"/>
</dbReference>
<dbReference type="EMBL" id="JAYMRR010000008">
    <property type="protein sequence ID" value="MFB8750450.1"/>
    <property type="molecule type" value="Genomic_DNA"/>
</dbReference>
<evidence type="ECO:0000256" key="1">
    <source>
        <dbReference type="SAM" id="MobiDB-lite"/>
    </source>
</evidence>
<gene>
    <name evidence="2" type="ORF">VSS30_16760</name>
</gene>
<organism evidence="2 3">
    <name type="scientific">Streptomyces parvulus</name>
    <dbReference type="NCBI Taxonomy" id="146923"/>
    <lineage>
        <taxon>Bacteria</taxon>
        <taxon>Bacillati</taxon>
        <taxon>Actinomycetota</taxon>
        <taxon>Actinomycetes</taxon>
        <taxon>Kitasatosporales</taxon>
        <taxon>Streptomycetaceae</taxon>
        <taxon>Streptomyces</taxon>
    </lineage>
</organism>
<feature type="region of interest" description="Disordered" evidence="1">
    <location>
        <begin position="1"/>
        <end position="28"/>
    </location>
</feature>